<dbReference type="AlphaFoldDB" id="A0AAW0UFK1"/>
<gene>
    <name evidence="2" type="ORF">O3P69_003782</name>
</gene>
<feature type="domain" description="Amine oxidase" evidence="1">
    <location>
        <begin position="419"/>
        <end position="539"/>
    </location>
</feature>
<dbReference type="SUPFAM" id="SSF51905">
    <property type="entry name" value="FAD/NAD(P)-binding domain"/>
    <property type="match status" value="1"/>
</dbReference>
<dbReference type="PANTHER" id="PTHR10742">
    <property type="entry name" value="FLAVIN MONOAMINE OXIDASE"/>
    <property type="match status" value="1"/>
</dbReference>
<dbReference type="InterPro" id="IPR036188">
    <property type="entry name" value="FAD/NAD-bd_sf"/>
</dbReference>
<evidence type="ECO:0000259" key="1">
    <source>
        <dbReference type="Pfam" id="PF01593"/>
    </source>
</evidence>
<dbReference type="PANTHER" id="PTHR10742:SF416">
    <property type="entry name" value="SPERMINE OXIDASE"/>
    <property type="match status" value="1"/>
</dbReference>
<dbReference type="InterPro" id="IPR002937">
    <property type="entry name" value="Amino_oxidase"/>
</dbReference>
<dbReference type="Pfam" id="PF01593">
    <property type="entry name" value="Amino_oxidase"/>
    <property type="match status" value="2"/>
</dbReference>
<keyword evidence="3" id="KW-1185">Reference proteome</keyword>
<dbReference type="Gene3D" id="3.50.50.60">
    <property type="entry name" value="FAD/NAD(P)-binding domain"/>
    <property type="match status" value="2"/>
</dbReference>
<dbReference type="Gene3D" id="3.90.660.10">
    <property type="match status" value="2"/>
</dbReference>
<comment type="caution">
    <text evidence="2">The sequence shown here is derived from an EMBL/GenBank/DDBJ whole genome shotgun (WGS) entry which is preliminary data.</text>
</comment>
<feature type="domain" description="Amine oxidase" evidence="1">
    <location>
        <begin position="142"/>
        <end position="406"/>
    </location>
</feature>
<proteinExistence type="predicted"/>
<evidence type="ECO:0000313" key="3">
    <source>
        <dbReference type="Proteomes" id="UP001487740"/>
    </source>
</evidence>
<dbReference type="GO" id="GO:0016491">
    <property type="term" value="F:oxidoreductase activity"/>
    <property type="evidence" value="ECO:0007669"/>
    <property type="project" value="InterPro"/>
</dbReference>
<sequence>MSVVVRPCGSRSASNLWPDLHLCLLVSNVLTLEEVKRNMEAKDISPEVFRPDVVENELQRLLAFFNPAQQDGRSGVNARISLWEFLVNYVTGNVQPPLHHQSFTKVVEEPPPAHPCDNVPGSYNQWFRDAVPRRVVVAGGGVAGLAALTTLIRLKVDDVLLLEATDRMGGRVKTVIHGNWVAEEGPGLIQGGRKNPIYQIAREEGVLGEPVDNILQAENVVTSRGQAVTRAVKELHASIQQHLRHVLDTRELEDYYDKSLGEFLSSRHQWLWGPTRELSLRAASEHIIHQGVNTQFGSYTWFNISAHDADNFMELGQDHIWQGGMEGLVHTLMNKVPKGQVRMLSPVCKVYWDLPDGRHTLVVTADGSSYLANHVLMMLPLGVLRERHDHTFEPPLPTSLSRAISDWVSNIVQVRGTHHHLALLEMKVTGKASFIMEKLDPETIISHLITFLRATNKNSIVPLPLFFHRSKCSENMWARGSYQSYVTAGRGAFHLKDRSPLAAELYNSRRLQSVFFGGEHTSTERFGTVDGAFLSGVKGALWVTDQIWQVNCYYRRTIV</sequence>
<organism evidence="2 3">
    <name type="scientific">Scylla paramamosain</name>
    <name type="common">Mud crab</name>
    <dbReference type="NCBI Taxonomy" id="85552"/>
    <lineage>
        <taxon>Eukaryota</taxon>
        <taxon>Metazoa</taxon>
        <taxon>Ecdysozoa</taxon>
        <taxon>Arthropoda</taxon>
        <taxon>Crustacea</taxon>
        <taxon>Multicrustacea</taxon>
        <taxon>Malacostraca</taxon>
        <taxon>Eumalacostraca</taxon>
        <taxon>Eucarida</taxon>
        <taxon>Decapoda</taxon>
        <taxon>Pleocyemata</taxon>
        <taxon>Brachyura</taxon>
        <taxon>Eubrachyura</taxon>
        <taxon>Portunoidea</taxon>
        <taxon>Portunidae</taxon>
        <taxon>Portuninae</taxon>
        <taxon>Scylla</taxon>
    </lineage>
</organism>
<protein>
    <recommendedName>
        <fullName evidence="1">Amine oxidase domain-containing protein</fullName>
    </recommendedName>
</protein>
<reference evidence="2 3" key="1">
    <citation type="submission" date="2023-03" db="EMBL/GenBank/DDBJ databases">
        <title>High-quality genome of Scylla paramamosain provides insights in environmental adaptation.</title>
        <authorList>
            <person name="Zhang L."/>
        </authorList>
    </citation>
    <scope>NUCLEOTIDE SEQUENCE [LARGE SCALE GENOMIC DNA]</scope>
    <source>
        <strain evidence="2">LZ_2023a</strain>
        <tissue evidence="2">Muscle</tissue>
    </source>
</reference>
<dbReference type="Proteomes" id="UP001487740">
    <property type="component" value="Unassembled WGS sequence"/>
</dbReference>
<evidence type="ECO:0000313" key="2">
    <source>
        <dbReference type="EMBL" id="KAK8398093.1"/>
    </source>
</evidence>
<accession>A0AAW0UFK1</accession>
<dbReference type="EMBL" id="JARAKH010000012">
    <property type="protein sequence ID" value="KAK8398093.1"/>
    <property type="molecule type" value="Genomic_DNA"/>
</dbReference>
<dbReference type="InterPro" id="IPR050281">
    <property type="entry name" value="Flavin_monoamine_oxidase"/>
</dbReference>
<name>A0AAW0UFK1_SCYPA</name>
<dbReference type="SUPFAM" id="SSF54373">
    <property type="entry name" value="FAD-linked reductases, C-terminal domain"/>
    <property type="match status" value="1"/>
</dbReference>